<evidence type="ECO:0000313" key="3">
    <source>
        <dbReference type="EMBL" id="VAX25069.1"/>
    </source>
</evidence>
<evidence type="ECO:0000256" key="1">
    <source>
        <dbReference type="SAM" id="Coils"/>
    </source>
</evidence>
<dbReference type="InterPro" id="IPR007445">
    <property type="entry name" value="PilO"/>
</dbReference>
<keyword evidence="2" id="KW-1133">Transmembrane helix</keyword>
<name>A0A3B1C4H0_9ZZZZ</name>
<feature type="transmembrane region" description="Helical" evidence="2">
    <location>
        <begin position="20"/>
        <end position="42"/>
    </location>
</feature>
<dbReference type="PANTHER" id="PTHR39555:SF1">
    <property type="entry name" value="TYPE IV PILUS INNER MEMBRANE COMPONENT PILO"/>
    <property type="match status" value="1"/>
</dbReference>
<dbReference type="AlphaFoldDB" id="A0A3B1C4H0"/>
<proteinExistence type="predicted"/>
<dbReference type="InterPro" id="IPR014717">
    <property type="entry name" value="Transl_elong_EF1B/ribsomal_bS6"/>
</dbReference>
<reference evidence="3" key="1">
    <citation type="submission" date="2018-06" db="EMBL/GenBank/DDBJ databases">
        <authorList>
            <person name="Zhirakovskaya E."/>
        </authorList>
    </citation>
    <scope>NUCLEOTIDE SEQUENCE</scope>
</reference>
<gene>
    <name evidence="3" type="ORF">MNBD_NITROSPINAE02-857</name>
</gene>
<keyword evidence="2" id="KW-0812">Transmembrane</keyword>
<sequence length="208" mass="24075">MDLDKLFEKIPYDKLYPIPTWQRLAGIFGVSLLFMGIFYFLVIKGMDQNINELEKSLTAIQKQVEDNRLHAQKLGKLKEKIAMLEKQMKKASSKLPSKKEIPELLEKVSNIGTQSGLDFITFKPKKEVRKEFYFEVPISIKVTGGFHSIMLFFDKISRMERIVTMGNIKIKKEKNTSRLALECVASTYRFMDKKEMANNPKGKKGKKK</sequence>
<dbReference type="Pfam" id="PF04350">
    <property type="entry name" value="PilO"/>
    <property type="match status" value="1"/>
</dbReference>
<dbReference type="GO" id="GO:0043107">
    <property type="term" value="P:type IV pilus-dependent motility"/>
    <property type="evidence" value="ECO:0007669"/>
    <property type="project" value="InterPro"/>
</dbReference>
<accession>A0A3B1C4H0</accession>
<organism evidence="3">
    <name type="scientific">hydrothermal vent metagenome</name>
    <dbReference type="NCBI Taxonomy" id="652676"/>
    <lineage>
        <taxon>unclassified sequences</taxon>
        <taxon>metagenomes</taxon>
        <taxon>ecological metagenomes</taxon>
    </lineage>
</organism>
<protein>
    <recommendedName>
        <fullName evidence="4">Type IV pilus biogenesis protein PilO</fullName>
    </recommendedName>
</protein>
<keyword evidence="2" id="KW-0472">Membrane</keyword>
<evidence type="ECO:0000256" key="2">
    <source>
        <dbReference type="SAM" id="Phobius"/>
    </source>
</evidence>
<dbReference type="Gene3D" id="3.30.70.60">
    <property type="match status" value="1"/>
</dbReference>
<evidence type="ECO:0008006" key="4">
    <source>
        <dbReference type="Google" id="ProtNLM"/>
    </source>
</evidence>
<dbReference type="PANTHER" id="PTHR39555">
    <property type="entry name" value="FIMBRIAL ASSEMBLY PROTEIN PILO-LIKE PROTEIN-RELATED"/>
    <property type="match status" value="1"/>
</dbReference>
<feature type="coiled-coil region" evidence="1">
    <location>
        <begin position="43"/>
        <end position="94"/>
    </location>
</feature>
<dbReference type="GO" id="GO:0043683">
    <property type="term" value="P:type IV pilus assembly"/>
    <property type="evidence" value="ECO:0007669"/>
    <property type="project" value="InterPro"/>
</dbReference>
<dbReference type="EMBL" id="UOGE01000100">
    <property type="protein sequence ID" value="VAX25069.1"/>
    <property type="molecule type" value="Genomic_DNA"/>
</dbReference>
<keyword evidence="1" id="KW-0175">Coiled coil</keyword>